<reference evidence="1 2" key="1">
    <citation type="journal article" date="2021" name="Nat. Commun.">
        <title>Genetic determinants of endophytism in the Arabidopsis root mycobiome.</title>
        <authorList>
            <person name="Mesny F."/>
            <person name="Miyauchi S."/>
            <person name="Thiergart T."/>
            <person name="Pickel B."/>
            <person name="Atanasova L."/>
            <person name="Karlsson M."/>
            <person name="Huettel B."/>
            <person name="Barry K.W."/>
            <person name="Haridas S."/>
            <person name="Chen C."/>
            <person name="Bauer D."/>
            <person name="Andreopoulos W."/>
            <person name="Pangilinan J."/>
            <person name="LaButti K."/>
            <person name="Riley R."/>
            <person name="Lipzen A."/>
            <person name="Clum A."/>
            <person name="Drula E."/>
            <person name="Henrissat B."/>
            <person name="Kohler A."/>
            <person name="Grigoriev I.V."/>
            <person name="Martin F.M."/>
            <person name="Hacquard S."/>
        </authorList>
    </citation>
    <scope>NUCLEOTIDE SEQUENCE [LARGE SCALE GENOMIC DNA]</scope>
    <source>
        <strain evidence="1 2">MPI-SDFR-AT-0079</strain>
    </source>
</reference>
<protein>
    <submittedName>
        <fullName evidence="1">Zinc finger C2H2-like protein</fullName>
    </submittedName>
</protein>
<sequence length="632" mass="69186">MSTFPQHRAMHDAGTFTAAIHTGHNHGSHAVHQQAPMSGHYVPCPYEDKVTKDGTTARMVLLFLRELLDQLSVGEQTQQSYGCPMTRCHRTFVAPLQVIQHLLSCPELPSGEFDCDKCSTSHSFPTNEKDWAQWMGWRPQQPLPIQRKRSLGSKMRDFALRKKDPSRKQNAVFDPHFKGGLAMDTRPGTATSDAPSSTYTTRAFHQHLVFPGQPTQGGAPSFSTIEKPVLASNLPEVDGSMFWPGFNAGASDLPSTVSSIALSSTMDESPSERLSQNTSQSTLFNPSLGPYQSAVGTSQDHDNISASQQYMFPPQMPFNAGLTSLPGHVPPSSAMSIDEPLSLPQSPISPADLRSATSSNNSWWRPKVEVETPQPNPPSAGPGSCFPLQPNMLGDMGRGVSSGLSSPTSPNTAASPYYQVQSASTHAMSRALSQESMQSSMTTVFGTPIAEGSGHGALTPRAENHQHAHAQQHEQQHDQQHTHQHNHQHNHPHNHQHTHQHGQHSAAAQGKPGPESSVEDLVCDECQWKPRGVRENLKGYLRKHKNTHRGVRLACDVPGCVKTFSRLDNLKKHKKDKHGIEDTGGSVPAKRVAGDISETIEEEAESKRPTTVDSEIRAVTEDYSMLWPALHF</sequence>
<dbReference type="Proteomes" id="UP000724584">
    <property type="component" value="Unassembled WGS sequence"/>
</dbReference>
<organism evidence="1 2">
    <name type="scientific">Chaetomium tenue</name>
    <dbReference type="NCBI Taxonomy" id="1854479"/>
    <lineage>
        <taxon>Eukaryota</taxon>
        <taxon>Fungi</taxon>
        <taxon>Dikarya</taxon>
        <taxon>Ascomycota</taxon>
        <taxon>Pezizomycotina</taxon>
        <taxon>Sordariomycetes</taxon>
        <taxon>Sordariomycetidae</taxon>
        <taxon>Sordariales</taxon>
        <taxon>Chaetomiaceae</taxon>
        <taxon>Chaetomium</taxon>
    </lineage>
</organism>
<name>A0ACB7P2I3_9PEZI</name>
<gene>
    <name evidence="1" type="ORF">F5144DRAFT_594060</name>
</gene>
<evidence type="ECO:0000313" key="1">
    <source>
        <dbReference type="EMBL" id="KAH6627938.1"/>
    </source>
</evidence>
<accession>A0ACB7P2I3</accession>
<keyword evidence="2" id="KW-1185">Reference proteome</keyword>
<dbReference type="EMBL" id="JAGIZQ010000005">
    <property type="protein sequence ID" value="KAH6627938.1"/>
    <property type="molecule type" value="Genomic_DNA"/>
</dbReference>
<evidence type="ECO:0000313" key="2">
    <source>
        <dbReference type="Proteomes" id="UP000724584"/>
    </source>
</evidence>
<comment type="caution">
    <text evidence="1">The sequence shown here is derived from an EMBL/GenBank/DDBJ whole genome shotgun (WGS) entry which is preliminary data.</text>
</comment>
<proteinExistence type="predicted"/>